<dbReference type="EMBL" id="CP036432">
    <property type="protein sequence ID" value="QDV86876.1"/>
    <property type="molecule type" value="Genomic_DNA"/>
</dbReference>
<evidence type="ECO:0000256" key="2">
    <source>
        <dbReference type="ARBA" id="ARBA00022603"/>
    </source>
</evidence>
<dbReference type="SMART" id="SM00967">
    <property type="entry name" value="SpoU_sub_bind"/>
    <property type="match status" value="1"/>
</dbReference>
<accession>A0ABX5XYP2</accession>
<dbReference type="PANTHER" id="PTHR43191:SF2">
    <property type="entry name" value="RRNA METHYLTRANSFERASE 3, MITOCHONDRIAL"/>
    <property type="match status" value="1"/>
</dbReference>
<reference evidence="5 6" key="1">
    <citation type="submission" date="2019-02" db="EMBL/GenBank/DDBJ databases">
        <title>Deep-cultivation of Planctomycetes and their phenomic and genomic characterization uncovers novel biology.</title>
        <authorList>
            <person name="Wiegand S."/>
            <person name="Jogler M."/>
            <person name="Boedeker C."/>
            <person name="Pinto D."/>
            <person name="Vollmers J."/>
            <person name="Rivas-Marin E."/>
            <person name="Kohn T."/>
            <person name="Peeters S.H."/>
            <person name="Heuer A."/>
            <person name="Rast P."/>
            <person name="Oberbeckmann S."/>
            <person name="Bunk B."/>
            <person name="Jeske O."/>
            <person name="Meyerdierks A."/>
            <person name="Storesund J.E."/>
            <person name="Kallscheuer N."/>
            <person name="Luecker S."/>
            <person name="Lage O.M."/>
            <person name="Pohl T."/>
            <person name="Merkel B.J."/>
            <person name="Hornburger P."/>
            <person name="Mueller R.-W."/>
            <person name="Bruemmer F."/>
            <person name="Labrenz M."/>
            <person name="Spormann A.M."/>
            <person name="Op den Camp H."/>
            <person name="Overmann J."/>
            <person name="Amann R."/>
            <person name="Jetten M.S.M."/>
            <person name="Mascher T."/>
            <person name="Medema M.H."/>
            <person name="Devos D.P."/>
            <person name="Kaster A.-K."/>
            <person name="Ovreas L."/>
            <person name="Rohde M."/>
            <person name="Galperin M.Y."/>
            <person name="Jogler C."/>
        </authorList>
    </citation>
    <scope>NUCLEOTIDE SEQUENCE [LARGE SCALE GENOMIC DNA]</scope>
    <source>
        <strain evidence="5 6">TBK1r</strain>
    </source>
</reference>
<dbReference type="SUPFAM" id="SSF75217">
    <property type="entry name" value="alpha/beta knot"/>
    <property type="match status" value="1"/>
</dbReference>
<dbReference type="Pfam" id="PF00588">
    <property type="entry name" value="SpoU_methylase"/>
    <property type="match status" value="1"/>
</dbReference>
<dbReference type="InterPro" id="IPR029026">
    <property type="entry name" value="tRNA_m1G_MTases_N"/>
</dbReference>
<dbReference type="InterPro" id="IPR053888">
    <property type="entry name" value="MRM3-like_sub_bind"/>
</dbReference>
<organism evidence="5 6">
    <name type="scientific">Stieleria magnilauensis</name>
    <dbReference type="NCBI Taxonomy" id="2527963"/>
    <lineage>
        <taxon>Bacteria</taxon>
        <taxon>Pseudomonadati</taxon>
        <taxon>Planctomycetota</taxon>
        <taxon>Planctomycetia</taxon>
        <taxon>Pirellulales</taxon>
        <taxon>Pirellulaceae</taxon>
        <taxon>Stieleria</taxon>
    </lineage>
</organism>
<evidence type="ECO:0000313" key="5">
    <source>
        <dbReference type="EMBL" id="QDV86876.1"/>
    </source>
</evidence>
<dbReference type="EC" id="2.1.1.185" evidence="5"/>
<keyword evidence="2 5" id="KW-0489">Methyltransferase</keyword>
<evidence type="ECO:0000313" key="6">
    <source>
        <dbReference type="Proteomes" id="UP000318081"/>
    </source>
</evidence>
<protein>
    <submittedName>
        <fullName evidence="5">23S rRNA (Guanosine-2'-O-)-methyltransferase RlmB</fullName>
        <ecNumber evidence="5">2.1.1.185</ecNumber>
    </submittedName>
</protein>
<dbReference type="Gene3D" id="3.30.1330.30">
    <property type="match status" value="1"/>
</dbReference>
<dbReference type="InterPro" id="IPR029064">
    <property type="entry name" value="Ribosomal_eL30-like_sf"/>
</dbReference>
<sequence length="314" mass="33562">MALSSRRIRDTIFPARSGTPGCLGPGPRFDPFFFLPLPRLLLSSTSNPTVKHLVKMRDNRARRRAGRVLVDGWRETQRAIEAGLDPIGIYVVAGRGDAAPTHPQSDAERFVTESAAGALVEVSPAVMQKIAYGQSERGVVAEFAAPEWGLSELQLPDAGLVLILDQIEKPGNIGAAFRCADAAGADAVILCPAAADRFNPNAIRNSLGAVFSVPSATADEPHAKAWLAEHGYRICAARVESSRPLWQADLTGRLAMVIGSEAHGLGDHWQSDDDVTVDAIRIPMAGNVDSLNASVSAAVLLYEAQRQRQAARSN</sequence>
<keyword evidence="6" id="KW-1185">Reference proteome</keyword>
<dbReference type="SUPFAM" id="SSF55315">
    <property type="entry name" value="L30e-like"/>
    <property type="match status" value="1"/>
</dbReference>
<dbReference type="GO" id="GO:0008168">
    <property type="term" value="F:methyltransferase activity"/>
    <property type="evidence" value="ECO:0007669"/>
    <property type="project" value="UniProtKB-KW"/>
</dbReference>
<dbReference type="InterPro" id="IPR013123">
    <property type="entry name" value="SpoU_subst-bd"/>
</dbReference>
<evidence type="ECO:0000256" key="1">
    <source>
        <dbReference type="ARBA" id="ARBA00007228"/>
    </source>
</evidence>
<comment type="similarity">
    <text evidence="1">Belongs to the class IV-like SAM-binding methyltransferase superfamily. RNA methyltransferase TrmH family.</text>
</comment>
<feature type="domain" description="RNA 2-O ribose methyltransferase substrate binding" evidence="4">
    <location>
        <begin position="69"/>
        <end position="149"/>
    </location>
</feature>
<gene>
    <name evidence="5" type="primary">rlmB</name>
    <name evidence="5" type="ORF">TBK1r_59010</name>
</gene>
<dbReference type="Gene3D" id="3.40.1280.10">
    <property type="match status" value="1"/>
</dbReference>
<dbReference type="Pfam" id="PF22435">
    <property type="entry name" value="MRM3-like_sub_bind"/>
    <property type="match status" value="1"/>
</dbReference>
<dbReference type="InterPro" id="IPR001537">
    <property type="entry name" value="SpoU_MeTrfase"/>
</dbReference>
<evidence type="ECO:0000259" key="4">
    <source>
        <dbReference type="SMART" id="SM00967"/>
    </source>
</evidence>
<evidence type="ECO:0000256" key="3">
    <source>
        <dbReference type="ARBA" id="ARBA00022679"/>
    </source>
</evidence>
<keyword evidence="3 5" id="KW-0808">Transferase</keyword>
<dbReference type="GO" id="GO:0032259">
    <property type="term" value="P:methylation"/>
    <property type="evidence" value="ECO:0007669"/>
    <property type="project" value="UniProtKB-KW"/>
</dbReference>
<name>A0ABX5XYP2_9BACT</name>
<dbReference type="Proteomes" id="UP000318081">
    <property type="component" value="Chromosome"/>
</dbReference>
<dbReference type="PANTHER" id="PTHR43191">
    <property type="entry name" value="RRNA METHYLTRANSFERASE 3"/>
    <property type="match status" value="1"/>
</dbReference>
<dbReference type="InterPro" id="IPR029028">
    <property type="entry name" value="Alpha/beta_knot_MTases"/>
</dbReference>
<dbReference type="InterPro" id="IPR051259">
    <property type="entry name" value="rRNA_Methyltransferase"/>
</dbReference>
<dbReference type="CDD" id="cd18104">
    <property type="entry name" value="SpoU-like_RNA-MTase"/>
    <property type="match status" value="1"/>
</dbReference>
<proteinExistence type="inferred from homology"/>